<name>A0ABR0BVN3_PURLI</name>
<sequence length="316" mass="34018">MAHGAGTWQFKKARPGSAVYGRGVIYPSSEGVTRLHTKVRSWKMARARAKRPKRAEYTPAGGEGTAAERIFNGYPRLWRGRTDKGVSRLLDRADVLLDAVWADAGRVEHRTRLGCHAHRGGGCCIRSVGANARTGIASQWTRGRVLFGTGVKRERLRAPGGWEARERRSKGGPGCGRRFDTFMYATTSEQACVSFARAKEGTRWAAPETGDRDTDDETVSACQPALPPGTALAPNTNSSALFAGPALDFDEKPTTVEPLRTPGAKICSDSRCSAWLDAFGSPVAGLAGRDTQIPAADRRPRGHGLLVYGLELASSP</sequence>
<dbReference type="EMBL" id="JAWRVI010000027">
    <property type="protein sequence ID" value="KAK4088045.1"/>
    <property type="molecule type" value="Genomic_DNA"/>
</dbReference>
<proteinExistence type="predicted"/>
<protein>
    <submittedName>
        <fullName evidence="1">Uncharacterized protein</fullName>
    </submittedName>
</protein>
<reference evidence="1 2" key="1">
    <citation type="journal article" date="2024" name="Microbiol. Resour. Announc.">
        <title>Genome annotations for the ascomycete fungi Trichoderma harzianum, Trichoderma aggressivum, and Purpureocillium lilacinum.</title>
        <authorList>
            <person name="Beijen E.P.W."/>
            <person name="Ohm R.A."/>
        </authorList>
    </citation>
    <scope>NUCLEOTIDE SEQUENCE [LARGE SCALE GENOMIC DNA]</scope>
    <source>
        <strain evidence="1 2">CBS 150709</strain>
    </source>
</reference>
<organism evidence="1 2">
    <name type="scientific">Purpureocillium lilacinum</name>
    <name type="common">Paecilomyces lilacinus</name>
    <dbReference type="NCBI Taxonomy" id="33203"/>
    <lineage>
        <taxon>Eukaryota</taxon>
        <taxon>Fungi</taxon>
        <taxon>Dikarya</taxon>
        <taxon>Ascomycota</taxon>
        <taxon>Pezizomycotina</taxon>
        <taxon>Sordariomycetes</taxon>
        <taxon>Hypocreomycetidae</taxon>
        <taxon>Hypocreales</taxon>
        <taxon>Ophiocordycipitaceae</taxon>
        <taxon>Purpureocillium</taxon>
    </lineage>
</organism>
<gene>
    <name evidence="1" type="ORF">Purlil1_7524</name>
</gene>
<comment type="caution">
    <text evidence="1">The sequence shown here is derived from an EMBL/GenBank/DDBJ whole genome shotgun (WGS) entry which is preliminary data.</text>
</comment>
<evidence type="ECO:0000313" key="2">
    <source>
        <dbReference type="Proteomes" id="UP001287286"/>
    </source>
</evidence>
<dbReference type="Proteomes" id="UP001287286">
    <property type="component" value="Unassembled WGS sequence"/>
</dbReference>
<evidence type="ECO:0000313" key="1">
    <source>
        <dbReference type="EMBL" id="KAK4088045.1"/>
    </source>
</evidence>
<accession>A0ABR0BVN3</accession>
<keyword evidence="2" id="KW-1185">Reference proteome</keyword>